<gene>
    <name evidence="2" type="ORF">D7Y33_05500</name>
</gene>
<reference evidence="2" key="1">
    <citation type="submission" date="2018-09" db="EMBL/GenBank/DDBJ databases">
        <authorList>
            <person name="Groschel M."/>
            <person name="Kohl T."/>
            <person name="Conchillo-Sole O."/>
            <person name="Mamat U."/>
            <person name="Yero D."/>
            <person name="Niemann S."/>
            <person name="Daura X."/>
            <person name="Gibert I."/>
        </authorList>
    </citation>
    <scope>NUCLEOTIDE SEQUENCE</scope>
    <source>
        <strain evidence="2">OG156</strain>
    </source>
</reference>
<dbReference type="RefSeq" id="WP_049429680.1">
    <property type="nucleotide sequence ID" value="NZ_CP166581.1"/>
</dbReference>
<evidence type="ECO:0000256" key="1">
    <source>
        <dbReference type="SAM" id="MobiDB-lite"/>
    </source>
</evidence>
<dbReference type="AlphaFoldDB" id="A0A2J0SMY9"/>
<organism evidence="2 3">
    <name type="scientific">Stenotrophomonas maltophilia</name>
    <name type="common">Pseudomonas maltophilia</name>
    <name type="synonym">Xanthomonas maltophilia</name>
    <dbReference type="NCBI Taxonomy" id="40324"/>
    <lineage>
        <taxon>Bacteria</taxon>
        <taxon>Pseudomonadati</taxon>
        <taxon>Pseudomonadota</taxon>
        <taxon>Gammaproteobacteria</taxon>
        <taxon>Lysobacterales</taxon>
        <taxon>Lysobacteraceae</taxon>
        <taxon>Stenotrophomonas</taxon>
        <taxon>Stenotrophomonas maltophilia group</taxon>
    </lineage>
</organism>
<dbReference type="Proteomes" id="UP000822271">
    <property type="component" value="Unassembled WGS sequence"/>
</dbReference>
<accession>A0A2J0SMY9</accession>
<dbReference type="OrthoDB" id="6007028at2"/>
<feature type="region of interest" description="Disordered" evidence="1">
    <location>
        <begin position="1"/>
        <end position="20"/>
    </location>
</feature>
<reference evidence="2" key="2">
    <citation type="journal article" date="2020" name="Front. Microbiol.">
        <title>Genetic Variants of the DSF Quorum Sensing System in Stenotrophomonas maltophilia Influence Virulence and Resistance Phenotypes Among Genotypically Diverse Clinical Isolates.</title>
        <authorList>
            <person name="Yero D."/>
            <person name="Huedo P."/>
            <person name="Conchillo-Sole O."/>
            <person name="Martinez-Servat S."/>
            <person name="Mamat U."/>
            <person name="Coves X."/>
            <person name="Llanas F."/>
            <person name="Roca I."/>
            <person name="Vila J."/>
            <person name="Schaible U.E."/>
            <person name="Daura X."/>
            <person name="Gibert I."/>
        </authorList>
    </citation>
    <scope>NUCLEOTIDE SEQUENCE</scope>
    <source>
        <strain evidence="2">OG156</strain>
    </source>
</reference>
<name>A0A2J0SMY9_STEMA</name>
<protein>
    <submittedName>
        <fullName evidence="2">Uncharacterized protein</fullName>
    </submittedName>
</protein>
<sequence>MKSIPLEKNMSMTSRNHKRHRGLRQKRLAAILLGSMVMFSTTSVSAGGYPVFDLSNLMQALKDFAQGKAQMKADGLEYAAQVTRWRRTFQEYQNALVQIQGMINNFGLPPGATLERVPDDYMVADLCRTSAGFSAGSLLKKFVLDTSGDLYAQQQQLCVNIQMMENRKRNETVDFIEKTIPSINASLSEIMGWRGGADGNLAGTLSAVNSDSLRTANDISKLQQEWEARMRSYDAYQESMKANQRVLARVALKGKPGVISQLVKTAALEGALHID</sequence>
<evidence type="ECO:0000313" key="3">
    <source>
        <dbReference type="Proteomes" id="UP000822271"/>
    </source>
</evidence>
<evidence type="ECO:0000313" key="2">
    <source>
        <dbReference type="EMBL" id="MBA0310475.1"/>
    </source>
</evidence>
<dbReference type="EMBL" id="RAUE01000010">
    <property type="protein sequence ID" value="MBA0310475.1"/>
    <property type="molecule type" value="Genomic_DNA"/>
</dbReference>
<proteinExistence type="predicted"/>
<comment type="caution">
    <text evidence="2">The sequence shown here is derived from an EMBL/GenBank/DDBJ whole genome shotgun (WGS) entry which is preliminary data.</text>
</comment>